<dbReference type="AlphaFoldDB" id="A0AAN4Z1G3"/>
<feature type="region of interest" description="Disordered" evidence="6">
    <location>
        <begin position="187"/>
        <end position="213"/>
    </location>
</feature>
<evidence type="ECO:0000256" key="4">
    <source>
        <dbReference type="ARBA" id="ARBA00023224"/>
    </source>
</evidence>
<dbReference type="InterPro" id="IPR015898">
    <property type="entry name" value="G-protein_gamma-like_dom"/>
</dbReference>
<dbReference type="InterPro" id="IPR036284">
    <property type="entry name" value="GGL_sf"/>
</dbReference>
<dbReference type="Gene3D" id="4.10.260.10">
    <property type="entry name" value="Transducin (heterotrimeric G protein), gamma chain"/>
    <property type="match status" value="1"/>
</dbReference>
<evidence type="ECO:0000256" key="2">
    <source>
        <dbReference type="ARBA" id="ARBA00022475"/>
    </source>
</evidence>
<keyword evidence="9" id="KW-1185">Reference proteome</keyword>
<feature type="compositionally biased region" description="Basic and acidic residues" evidence="6">
    <location>
        <begin position="109"/>
        <end position="136"/>
    </location>
</feature>
<name>A0AAN4Z1G3_9BILA</name>
<dbReference type="Pfam" id="PF00631">
    <property type="entry name" value="G-gamma"/>
    <property type="match status" value="1"/>
</dbReference>
<dbReference type="SMART" id="SM00224">
    <property type="entry name" value="GGL"/>
    <property type="match status" value="1"/>
</dbReference>
<feature type="domain" description="G protein gamma" evidence="7">
    <location>
        <begin position="151"/>
        <end position="213"/>
    </location>
</feature>
<evidence type="ECO:0000256" key="6">
    <source>
        <dbReference type="SAM" id="MobiDB-lite"/>
    </source>
</evidence>
<comment type="function">
    <text evidence="5">Guanine nucleotide-binding proteins (G proteins) are involved as a modulator or transducer in various transmembrane signaling systems. The beta and gamma chains are required for the GTPase activity, for replacement of GDP by GTP, and for G protein-effector interaction.</text>
</comment>
<comment type="subcellular location">
    <subcellularLocation>
        <location evidence="5">Cell membrane</location>
        <topology evidence="5">Lipid-anchor</topology>
        <orientation evidence="5">Cytoplasmic side</orientation>
    </subcellularLocation>
</comment>
<keyword evidence="5" id="KW-0449">Lipoprotein</keyword>
<dbReference type="InterPro" id="IPR001770">
    <property type="entry name" value="G-protein_gamma"/>
</dbReference>
<evidence type="ECO:0000256" key="5">
    <source>
        <dbReference type="RuleBase" id="RU004973"/>
    </source>
</evidence>
<evidence type="ECO:0000313" key="9">
    <source>
        <dbReference type="Proteomes" id="UP001328107"/>
    </source>
</evidence>
<dbReference type="GO" id="GO:0031681">
    <property type="term" value="F:G-protein beta-subunit binding"/>
    <property type="evidence" value="ECO:0007669"/>
    <property type="project" value="InterPro"/>
</dbReference>
<protein>
    <recommendedName>
        <fullName evidence="5">Guanine nucleotide-binding protein subunit gamma</fullName>
    </recommendedName>
</protein>
<dbReference type="SMART" id="SM01224">
    <property type="entry name" value="G_gamma"/>
    <property type="match status" value="1"/>
</dbReference>
<reference evidence="9" key="1">
    <citation type="submission" date="2022-10" db="EMBL/GenBank/DDBJ databases">
        <title>Genome assembly of Pristionchus species.</title>
        <authorList>
            <person name="Yoshida K."/>
            <person name="Sommer R.J."/>
        </authorList>
    </citation>
    <scope>NUCLEOTIDE SEQUENCE [LARGE SCALE GENOMIC DNA]</scope>
    <source>
        <strain evidence="9">RS5460</strain>
    </source>
</reference>
<keyword evidence="4 5" id="KW-0807">Transducer</keyword>
<dbReference type="EMBL" id="BTRK01000001">
    <property type="protein sequence ID" value="GMR30806.1"/>
    <property type="molecule type" value="Genomic_DNA"/>
</dbReference>
<dbReference type="GO" id="GO:0007186">
    <property type="term" value="P:G protein-coupled receptor signaling pathway"/>
    <property type="evidence" value="ECO:0007669"/>
    <property type="project" value="InterPro"/>
</dbReference>
<proteinExistence type="inferred from homology"/>
<feature type="non-terminal residue" evidence="8">
    <location>
        <position position="1"/>
    </location>
</feature>
<evidence type="ECO:0000259" key="7">
    <source>
        <dbReference type="PROSITE" id="PS50058"/>
    </source>
</evidence>
<evidence type="ECO:0000256" key="3">
    <source>
        <dbReference type="ARBA" id="ARBA00023136"/>
    </source>
</evidence>
<evidence type="ECO:0000313" key="8">
    <source>
        <dbReference type="EMBL" id="GMR30806.1"/>
    </source>
</evidence>
<dbReference type="PRINTS" id="PR00321">
    <property type="entry name" value="GPROTEING"/>
</dbReference>
<keyword evidence="3 5" id="KW-0472">Membrane</keyword>
<sequence length="213" mass="24000">GTNHMIRDTMEKQPAPQEQNPPHPLDRNKDQKPDHERNTPLNRNLDNNPTQGITPMFSNSMLGKKPEQGPSAPINRDMDQKLAHGGNAPINRDKQELVDTPSKLYSHTMDQKPANRDQKPPTQEQRNRAKQAREHAANFANSMKDPKLVAKEKEVEQLRKEAQVKPISVSEASNDLLAFVAANEKEDPLVPGNHTPHNPYRSNDESGKKCTMM</sequence>
<feature type="region of interest" description="Disordered" evidence="6">
    <location>
        <begin position="1"/>
        <end position="148"/>
    </location>
</feature>
<feature type="compositionally biased region" description="Polar residues" evidence="6">
    <location>
        <begin position="39"/>
        <end position="61"/>
    </location>
</feature>
<comment type="caution">
    <text evidence="8">The sequence shown here is derived from an EMBL/GenBank/DDBJ whole genome shotgun (WGS) entry which is preliminary data.</text>
</comment>
<dbReference type="PANTHER" id="PTHR13809">
    <property type="entry name" value="GUANINE NUCLEOTIDE-BINDING PROTEIN GAMMA SUBUNIT"/>
    <property type="match status" value="1"/>
</dbReference>
<dbReference type="Proteomes" id="UP001328107">
    <property type="component" value="Unassembled WGS sequence"/>
</dbReference>
<feature type="compositionally biased region" description="Basic and acidic residues" evidence="6">
    <location>
        <begin position="202"/>
        <end position="213"/>
    </location>
</feature>
<organism evidence="8 9">
    <name type="scientific">Pristionchus mayeri</name>
    <dbReference type="NCBI Taxonomy" id="1317129"/>
    <lineage>
        <taxon>Eukaryota</taxon>
        <taxon>Metazoa</taxon>
        <taxon>Ecdysozoa</taxon>
        <taxon>Nematoda</taxon>
        <taxon>Chromadorea</taxon>
        <taxon>Rhabditida</taxon>
        <taxon>Rhabditina</taxon>
        <taxon>Diplogasteromorpha</taxon>
        <taxon>Diplogasteroidea</taxon>
        <taxon>Neodiplogasteridae</taxon>
        <taxon>Pristionchus</taxon>
    </lineage>
</organism>
<dbReference type="SUPFAM" id="SSF48670">
    <property type="entry name" value="Transducin (heterotrimeric G protein), gamma chain"/>
    <property type="match status" value="1"/>
</dbReference>
<dbReference type="GO" id="GO:0005834">
    <property type="term" value="C:heterotrimeric G-protein complex"/>
    <property type="evidence" value="ECO:0007669"/>
    <property type="project" value="InterPro"/>
</dbReference>
<feature type="compositionally biased region" description="Basic and acidic residues" evidence="6">
    <location>
        <begin position="24"/>
        <end position="38"/>
    </location>
</feature>
<accession>A0AAN4Z1G3</accession>
<evidence type="ECO:0000256" key="1">
    <source>
        <dbReference type="ARBA" id="ARBA00007431"/>
    </source>
</evidence>
<feature type="compositionally biased region" description="Basic and acidic residues" evidence="6">
    <location>
        <begin position="1"/>
        <end position="11"/>
    </location>
</feature>
<comment type="subunit">
    <text evidence="5">G proteins are composed of 3 units; alpha, beta and gamma.</text>
</comment>
<keyword evidence="2 5" id="KW-1003">Cell membrane</keyword>
<comment type="similarity">
    <text evidence="1 5">Belongs to the G protein gamma family.</text>
</comment>
<dbReference type="PROSITE" id="PS50058">
    <property type="entry name" value="G_PROTEIN_GAMMA"/>
    <property type="match status" value="1"/>
</dbReference>
<gene>
    <name evidence="8" type="ORF">PMAYCL1PPCAC_01001</name>
</gene>